<dbReference type="RefSeq" id="WP_345637829.1">
    <property type="nucleotide sequence ID" value="NZ_BAABJR010000028.1"/>
</dbReference>
<comment type="caution">
    <text evidence="2">The sequence shown here is derived from an EMBL/GenBank/DDBJ whole genome shotgun (WGS) entry which is preliminary data.</text>
</comment>
<organism evidence="2 3">
    <name type="scientific">Streptomyces thinghirensis</name>
    <dbReference type="NCBI Taxonomy" id="551547"/>
    <lineage>
        <taxon>Bacteria</taxon>
        <taxon>Bacillati</taxon>
        <taxon>Actinomycetota</taxon>
        <taxon>Actinomycetes</taxon>
        <taxon>Kitasatosporales</taxon>
        <taxon>Streptomycetaceae</taxon>
        <taxon>Streptomyces</taxon>
    </lineage>
</organism>
<evidence type="ECO:0000313" key="2">
    <source>
        <dbReference type="EMBL" id="GAA5216917.1"/>
    </source>
</evidence>
<feature type="region of interest" description="Disordered" evidence="1">
    <location>
        <begin position="180"/>
        <end position="203"/>
    </location>
</feature>
<gene>
    <name evidence="2" type="ORF">GCM10023323_71860</name>
</gene>
<keyword evidence="3" id="KW-1185">Reference proteome</keyword>
<feature type="compositionally biased region" description="Basic and acidic residues" evidence="1">
    <location>
        <begin position="251"/>
        <end position="272"/>
    </location>
</feature>
<dbReference type="Proteomes" id="UP001499878">
    <property type="component" value="Unassembled WGS sequence"/>
</dbReference>
<sequence length="272" mass="30368">MPIKPWRALDPDGGAHYLSFERRFRVVVEDPERTWRRVWIPAVIACPLCGIDTGLRLAYQSGMDAVVEAACPVGHTWVEPRIDVSQWMAYCRHRAGRQEIDWLWLIEAGFGEEPPPPIDYVKEIRKGAVEVAKYGKRKAKAKVRREIRSVKKKVGKRVRNEAMRPVAALLRTAWTMQAGGVEPVKTSRRRPAEPKPPKTPPVSAYRKAYGVQAPAKGPKCLVCDDTGRITAPGISVPCVECDGPAAAALEAAERRAERARQGKDERRTSTTK</sequence>
<dbReference type="EMBL" id="BAABJR010000028">
    <property type="protein sequence ID" value="GAA5216917.1"/>
    <property type="molecule type" value="Genomic_DNA"/>
</dbReference>
<evidence type="ECO:0008006" key="4">
    <source>
        <dbReference type="Google" id="ProtNLM"/>
    </source>
</evidence>
<name>A0ABP9TGN5_9ACTN</name>
<protein>
    <recommendedName>
        <fullName evidence="4">Transposase</fullName>
    </recommendedName>
</protein>
<evidence type="ECO:0000256" key="1">
    <source>
        <dbReference type="SAM" id="MobiDB-lite"/>
    </source>
</evidence>
<proteinExistence type="predicted"/>
<accession>A0ABP9TGN5</accession>
<reference evidence="3" key="1">
    <citation type="journal article" date="2019" name="Int. J. Syst. Evol. Microbiol.">
        <title>The Global Catalogue of Microorganisms (GCM) 10K type strain sequencing project: providing services to taxonomists for standard genome sequencing and annotation.</title>
        <authorList>
            <consortium name="The Broad Institute Genomics Platform"/>
            <consortium name="The Broad Institute Genome Sequencing Center for Infectious Disease"/>
            <person name="Wu L."/>
            <person name="Ma J."/>
        </authorList>
    </citation>
    <scope>NUCLEOTIDE SEQUENCE [LARGE SCALE GENOMIC DNA]</scope>
    <source>
        <strain evidence="3">JCM 18306</strain>
    </source>
</reference>
<evidence type="ECO:0000313" key="3">
    <source>
        <dbReference type="Proteomes" id="UP001499878"/>
    </source>
</evidence>
<feature type="region of interest" description="Disordered" evidence="1">
    <location>
        <begin position="249"/>
        <end position="272"/>
    </location>
</feature>